<evidence type="ECO:0000313" key="4">
    <source>
        <dbReference type="Proteomes" id="UP000230750"/>
    </source>
</evidence>
<reference evidence="3 4" key="1">
    <citation type="journal article" date="2017" name="PLoS Biol.">
        <title>The sea cucumber genome provides insights into morphological evolution and visceral regeneration.</title>
        <authorList>
            <person name="Zhang X."/>
            <person name="Sun L."/>
            <person name="Yuan J."/>
            <person name="Sun Y."/>
            <person name="Gao Y."/>
            <person name="Zhang L."/>
            <person name="Li S."/>
            <person name="Dai H."/>
            <person name="Hamel J.F."/>
            <person name="Liu C."/>
            <person name="Yu Y."/>
            <person name="Liu S."/>
            <person name="Lin W."/>
            <person name="Guo K."/>
            <person name="Jin S."/>
            <person name="Xu P."/>
            <person name="Storey K.B."/>
            <person name="Huan P."/>
            <person name="Zhang T."/>
            <person name="Zhou Y."/>
            <person name="Zhang J."/>
            <person name="Lin C."/>
            <person name="Li X."/>
            <person name="Xing L."/>
            <person name="Huo D."/>
            <person name="Sun M."/>
            <person name="Wang L."/>
            <person name="Mercier A."/>
            <person name="Li F."/>
            <person name="Yang H."/>
            <person name="Xiang J."/>
        </authorList>
    </citation>
    <scope>NUCLEOTIDE SEQUENCE [LARGE SCALE GENOMIC DNA]</scope>
    <source>
        <strain evidence="3">Shaxun</strain>
        <tissue evidence="3">Muscle</tissue>
    </source>
</reference>
<dbReference type="PANTHER" id="PTHR14332:SF3">
    <property type="entry name" value="DISRUPTED IN SCHIZOPHRENIA 1 PROTEIN"/>
    <property type="match status" value="1"/>
</dbReference>
<organism evidence="3 4">
    <name type="scientific">Stichopus japonicus</name>
    <name type="common">Sea cucumber</name>
    <dbReference type="NCBI Taxonomy" id="307972"/>
    <lineage>
        <taxon>Eukaryota</taxon>
        <taxon>Metazoa</taxon>
        <taxon>Echinodermata</taxon>
        <taxon>Eleutherozoa</taxon>
        <taxon>Echinozoa</taxon>
        <taxon>Holothuroidea</taxon>
        <taxon>Aspidochirotacea</taxon>
        <taxon>Aspidochirotida</taxon>
        <taxon>Stichopodidae</taxon>
        <taxon>Apostichopus</taxon>
    </lineage>
</organism>
<evidence type="ECO:0000256" key="1">
    <source>
        <dbReference type="SAM" id="Coils"/>
    </source>
</evidence>
<feature type="region of interest" description="Disordered" evidence="2">
    <location>
        <begin position="60"/>
        <end position="86"/>
    </location>
</feature>
<dbReference type="GO" id="GO:0005815">
    <property type="term" value="C:microtubule organizing center"/>
    <property type="evidence" value="ECO:0007669"/>
    <property type="project" value="TreeGrafter"/>
</dbReference>
<proteinExistence type="predicted"/>
<dbReference type="Proteomes" id="UP000230750">
    <property type="component" value="Unassembled WGS sequence"/>
</dbReference>
<evidence type="ECO:0000313" key="3">
    <source>
        <dbReference type="EMBL" id="PIK58537.1"/>
    </source>
</evidence>
<comment type="caution">
    <text evidence="3">The sequence shown here is derived from an EMBL/GenBank/DDBJ whole genome shotgun (WGS) entry which is preliminary data.</text>
</comment>
<keyword evidence="1" id="KW-0175">Coiled coil</keyword>
<dbReference type="STRING" id="307972.A0A2G8LE93"/>
<gene>
    <name evidence="3" type="ORF">BSL78_04562</name>
</gene>
<keyword evidence="4" id="KW-1185">Reference proteome</keyword>
<dbReference type="GO" id="GO:0005874">
    <property type="term" value="C:microtubule"/>
    <property type="evidence" value="ECO:0007669"/>
    <property type="project" value="TreeGrafter"/>
</dbReference>
<sequence length="718" mass="82602">MSLFSGMKIKQKEANKAKEDQPSVSENLQDLNCAQTQGISSQFDFILADNMGQNLTNQAAFTTEDQLTRDPGKSDSRDETKGYLSSTTGKLTNSMIGQGNALVDKIKRSLHIDPLDEDCSSSISFNKDGEEIKMENSTSFGEIDVPSLRISCTEDDNPLLVDMDSELQHNLEYSAEEKFQILQQGHRTRLKHISEKKELLRNEVLKITAGRIGSILSITSKQKKLQELQTEQVQAVETEDYEKAESLAMQCTALESELNILPDMSLNTHFIMEELLTSALELQEREQATQEKLIKETKRVHKEVSALATRFEEHLLDTEVKDKKKVEKLRLEMENEESHFKEDVKKFKEQEADLQERISEKSQDHEKRKSELETKRGIIQTEIKEMEEKLTNLRQTEAELTASIIQEDEEIVGIVGSYQLEVQALEIERQNNQLKDGKLQEMIQKVMNLQEKRKQELELYRKEKERHEKLKAEIEKILETDEKLHDEMVLVDTWTIQSPPSFHPTKELSQARVNFKDHENKMKIARKKLVQGQKKVVSLRKQVTDLEGHIAELEQSKKLSVEGKQFSEAKNLSEEIQRVTSEGQRVQEELEGMTKANQEIVSQLQDMQAESQKLKECEDSERSSWEEQLRDRLVSHFRTLYEDREKKLVQINCAASVILQSELQTSCLLLKHLCQKLNFSLSQEVADKMEEVLDGIEIPDAGEKLVSFDGIHIPFIIT</sequence>
<dbReference type="EMBL" id="MRZV01000110">
    <property type="protein sequence ID" value="PIK58537.1"/>
    <property type="molecule type" value="Genomic_DNA"/>
</dbReference>
<name>A0A2G8LE93_STIJA</name>
<dbReference type="InterPro" id="IPR026081">
    <property type="entry name" value="DISC1"/>
</dbReference>
<feature type="coiled-coil region" evidence="1">
    <location>
        <begin position="344"/>
        <end position="403"/>
    </location>
</feature>
<dbReference type="AlphaFoldDB" id="A0A2G8LE93"/>
<accession>A0A2G8LE93</accession>
<feature type="compositionally biased region" description="Basic and acidic residues" evidence="2">
    <location>
        <begin position="66"/>
        <end position="81"/>
    </location>
</feature>
<dbReference type="GO" id="GO:0060271">
    <property type="term" value="P:cilium assembly"/>
    <property type="evidence" value="ECO:0007669"/>
    <property type="project" value="TreeGrafter"/>
</dbReference>
<feature type="region of interest" description="Disordered" evidence="2">
    <location>
        <begin position="1"/>
        <end position="25"/>
    </location>
</feature>
<dbReference type="OrthoDB" id="5990396at2759"/>
<feature type="coiled-coil region" evidence="1">
    <location>
        <begin position="439"/>
        <end position="610"/>
    </location>
</feature>
<protein>
    <submittedName>
        <fullName evidence="3">Uncharacterized protein</fullName>
    </submittedName>
</protein>
<dbReference type="GO" id="GO:0045111">
    <property type="term" value="C:intermediate filament cytoskeleton"/>
    <property type="evidence" value="ECO:0007669"/>
    <property type="project" value="TreeGrafter"/>
</dbReference>
<dbReference type="PANTHER" id="PTHR14332">
    <property type="entry name" value="DISRUPTED IN SCHIZOPHRENIA 1 PROTEIN"/>
    <property type="match status" value="1"/>
</dbReference>
<evidence type="ECO:0000256" key="2">
    <source>
        <dbReference type="SAM" id="MobiDB-lite"/>
    </source>
</evidence>
<feature type="compositionally biased region" description="Basic and acidic residues" evidence="2">
    <location>
        <begin position="10"/>
        <end position="21"/>
    </location>
</feature>